<protein>
    <recommendedName>
        <fullName evidence="1">Hedgehog protein Hint domain-containing protein</fullName>
    </recommendedName>
</protein>
<dbReference type="InterPro" id="IPR001767">
    <property type="entry name" value="Hedgehog_Hint"/>
</dbReference>
<dbReference type="Proteomes" id="UP000663829">
    <property type="component" value="Unassembled WGS sequence"/>
</dbReference>
<dbReference type="SUPFAM" id="SSF51294">
    <property type="entry name" value="Hedgehog/intein (Hint) domain"/>
    <property type="match status" value="1"/>
</dbReference>
<name>A0A815GN51_9BILA</name>
<feature type="non-terminal residue" evidence="2">
    <location>
        <position position="1"/>
    </location>
</feature>
<keyword evidence="4" id="KW-1185">Reference proteome</keyword>
<dbReference type="Gene3D" id="2.170.16.10">
    <property type="entry name" value="Hedgehog/Intein (Hint) domain"/>
    <property type="match status" value="1"/>
</dbReference>
<sequence>MFVAALGAVVHQVQTVVEKAVVQINAVVIVVSIRTLHATQNLSPVPITSIEVLYKTGFITPMTYTGTLLVNGIVTSCYVKHYNTYNEIHAIFYPFRLYYYLMKDIFRLTDEPFSAGMQVNSLVKENEFYGHSLVR</sequence>
<reference evidence="2" key="1">
    <citation type="submission" date="2021-02" db="EMBL/GenBank/DDBJ databases">
        <authorList>
            <person name="Nowell W R."/>
        </authorList>
    </citation>
    <scope>NUCLEOTIDE SEQUENCE</scope>
</reference>
<evidence type="ECO:0000313" key="4">
    <source>
        <dbReference type="Proteomes" id="UP000663829"/>
    </source>
</evidence>
<dbReference type="EMBL" id="CAJNOQ010014394">
    <property type="protein sequence ID" value="CAF1340749.1"/>
    <property type="molecule type" value="Genomic_DNA"/>
</dbReference>
<dbReference type="InterPro" id="IPR050387">
    <property type="entry name" value="Hedgehog_Signaling"/>
</dbReference>
<evidence type="ECO:0000313" key="3">
    <source>
        <dbReference type="EMBL" id="CAF4201467.1"/>
    </source>
</evidence>
<dbReference type="GO" id="GO:0016540">
    <property type="term" value="P:protein autoprocessing"/>
    <property type="evidence" value="ECO:0007669"/>
    <property type="project" value="InterPro"/>
</dbReference>
<dbReference type="InterPro" id="IPR036844">
    <property type="entry name" value="Hint_dom_sf"/>
</dbReference>
<evidence type="ECO:0000313" key="2">
    <source>
        <dbReference type="EMBL" id="CAF1340749.1"/>
    </source>
</evidence>
<dbReference type="Proteomes" id="UP000681722">
    <property type="component" value="Unassembled WGS sequence"/>
</dbReference>
<dbReference type="OrthoDB" id="5212at2759"/>
<dbReference type="Pfam" id="PF01079">
    <property type="entry name" value="Hint"/>
    <property type="match status" value="1"/>
</dbReference>
<dbReference type="PANTHER" id="PTHR11889:SF31">
    <property type="entry name" value="PROTEIN HEDGEHOG"/>
    <property type="match status" value="1"/>
</dbReference>
<proteinExistence type="predicted"/>
<comment type="caution">
    <text evidence="2">The sequence shown here is derived from an EMBL/GenBank/DDBJ whole genome shotgun (WGS) entry which is preliminary data.</text>
</comment>
<dbReference type="EMBL" id="CAJOBC010058642">
    <property type="protein sequence ID" value="CAF4201467.1"/>
    <property type="molecule type" value="Genomic_DNA"/>
</dbReference>
<gene>
    <name evidence="2" type="ORF">GPM918_LOCUS30419</name>
    <name evidence="3" type="ORF">SRO942_LOCUS31030</name>
</gene>
<dbReference type="AlphaFoldDB" id="A0A815GN51"/>
<dbReference type="PANTHER" id="PTHR11889">
    <property type="entry name" value="HEDGEHOG"/>
    <property type="match status" value="1"/>
</dbReference>
<organism evidence="2 4">
    <name type="scientific">Didymodactylos carnosus</name>
    <dbReference type="NCBI Taxonomy" id="1234261"/>
    <lineage>
        <taxon>Eukaryota</taxon>
        <taxon>Metazoa</taxon>
        <taxon>Spiralia</taxon>
        <taxon>Gnathifera</taxon>
        <taxon>Rotifera</taxon>
        <taxon>Eurotatoria</taxon>
        <taxon>Bdelloidea</taxon>
        <taxon>Philodinida</taxon>
        <taxon>Philodinidae</taxon>
        <taxon>Didymodactylos</taxon>
    </lineage>
</organism>
<accession>A0A815GN51</accession>
<evidence type="ECO:0000259" key="1">
    <source>
        <dbReference type="Pfam" id="PF01079"/>
    </source>
</evidence>
<feature type="domain" description="Hedgehog protein Hint" evidence="1">
    <location>
        <begin position="21"/>
        <end position="118"/>
    </location>
</feature>